<dbReference type="Gene3D" id="1.10.260.40">
    <property type="entry name" value="lambda repressor-like DNA-binding domains"/>
    <property type="match status" value="1"/>
</dbReference>
<dbReference type="Proteomes" id="UP000032582">
    <property type="component" value="Unassembled WGS sequence"/>
</dbReference>
<evidence type="ECO:0000313" key="2">
    <source>
        <dbReference type="EMBL" id="KJF77208.1"/>
    </source>
</evidence>
<accession>A0A0D8L8V6</accession>
<dbReference type="SMART" id="SM00530">
    <property type="entry name" value="HTH_XRE"/>
    <property type="match status" value="1"/>
</dbReference>
<evidence type="ECO:0000259" key="1">
    <source>
        <dbReference type="PROSITE" id="PS50943"/>
    </source>
</evidence>
<feature type="domain" description="HTH cro/C1-type" evidence="1">
    <location>
        <begin position="22"/>
        <end position="72"/>
    </location>
</feature>
<name>A0A0D8L8V6_MORMO</name>
<dbReference type="InterPro" id="IPR010982">
    <property type="entry name" value="Lambda_DNA-bd_dom_sf"/>
</dbReference>
<organism evidence="2 3">
    <name type="scientific">Morganella morganii</name>
    <name type="common">Proteus morganii</name>
    <dbReference type="NCBI Taxonomy" id="582"/>
    <lineage>
        <taxon>Bacteria</taxon>
        <taxon>Pseudomonadati</taxon>
        <taxon>Pseudomonadota</taxon>
        <taxon>Gammaproteobacteria</taxon>
        <taxon>Enterobacterales</taxon>
        <taxon>Morganellaceae</taxon>
        <taxon>Morganella</taxon>
    </lineage>
</organism>
<dbReference type="EMBL" id="JZSH01000178">
    <property type="protein sequence ID" value="KJF77208.1"/>
    <property type="molecule type" value="Genomic_DNA"/>
</dbReference>
<evidence type="ECO:0000313" key="3">
    <source>
        <dbReference type="Proteomes" id="UP000032582"/>
    </source>
</evidence>
<proteinExistence type="predicted"/>
<sequence length="119" mass="13659">MITEDTDLTVNKSVGYRIFRKRKELGWSGSRLADHLGISQQQFSRYERGCSQINVSLLVRAAEVLQTPVSWFFADCPEARSYRECFRGKADIYTAESVPEYGLSVPSRYKRKPDEGKQT</sequence>
<protein>
    <submittedName>
        <fullName evidence="2">MrfJ protein</fullName>
    </submittedName>
</protein>
<dbReference type="GO" id="GO:0003677">
    <property type="term" value="F:DNA binding"/>
    <property type="evidence" value="ECO:0007669"/>
    <property type="project" value="InterPro"/>
</dbReference>
<dbReference type="Pfam" id="PF01381">
    <property type="entry name" value="HTH_3"/>
    <property type="match status" value="1"/>
</dbReference>
<reference evidence="2 3" key="1">
    <citation type="submission" date="2015-02" db="EMBL/GenBank/DDBJ databases">
        <title>Whole genome shotgun sequencing of cultured foodborne pathogen.</title>
        <authorList>
            <person name="Timme R."/>
            <person name="Allard M.W."/>
            <person name="Strain E."/>
            <person name="Evans P.S."/>
            <person name="Brown E."/>
        </authorList>
    </citation>
    <scope>NUCLEOTIDE SEQUENCE [LARGE SCALE GENOMIC DNA]</scope>
    <source>
        <strain evidence="2 3">GCSL-TSO-24</strain>
    </source>
</reference>
<dbReference type="AlphaFoldDB" id="A0A0D8L8V6"/>
<dbReference type="PATRIC" id="fig|582.24.peg.4488"/>
<dbReference type="InterPro" id="IPR001387">
    <property type="entry name" value="Cro/C1-type_HTH"/>
</dbReference>
<dbReference type="SUPFAM" id="SSF47413">
    <property type="entry name" value="lambda repressor-like DNA-binding domains"/>
    <property type="match status" value="1"/>
</dbReference>
<dbReference type="CDD" id="cd00093">
    <property type="entry name" value="HTH_XRE"/>
    <property type="match status" value="1"/>
</dbReference>
<comment type="caution">
    <text evidence="2">The sequence shown here is derived from an EMBL/GenBank/DDBJ whole genome shotgun (WGS) entry which is preliminary data.</text>
</comment>
<dbReference type="PROSITE" id="PS50943">
    <property type="entry name" value="HTH_CROC1"/>
    <property type="match status" value="1"/>
</dbReference>
<gene>
    <name evidence="2" type="ORF">UA45_14190</name>
</gene>